<feature type="region of interest" description="Disordered" evidence="8">
    <location>
        <begin position="47"/>
        <end position="84"/>
    </location>
</feature>
<keyword evidence="6" id="KW-0106">Calcium</keyword>
<dbReference type="AlphaFoldDB" id="A0A0D3J3Z2"/>
<name>A0A0D3J3Z2_EMIH1</name>
<keyword evidence="11" id="KW-1185">Reference proteome</keyword>
<dbReference type="HOGENOM" id="CLU_462672_0_0_1"/>
<evidence type="ECO:0000256" key="4">
    <source>
        <dbReference type="ARBA" id="ARBA00022801"/>
    </source>
</evidence>
<evidence type="ECO:0000256" key="1">
    <source>
        <dbReference type="ARBA" id="ARBA00001913"/>
    </source>
</evidence>
<dbReference type="KEGG" id="ehx:EMIHUDRAFT_447984"/>
<dbReference type="GO" id="GO:0005975">
    <property type="term" value="P:carbohydrate metabolic process"/>
    <property type="evidence" value="ECO:0007669"/>
    <property type="project" value="InterPro"/>
</dbReference>
<dbReference type="PANTHER" id="PTHR11742">
    <property type="entry name" value="MANNOSYL-OLIGOSACCHARIDE ALPHA-1,2-MANNOSIDASE-RELATED"/>
    <property type="match status" value="1"/>
</dbReference>
<dbReference type="eggNOG" id="KOG3394">
    <property type="taxonomic scope" value="Eukaryota"/>
</dbReference>
<feature type="compositionally biased region" description="Acidic residues" evidence="8">
    <location>
        <begin position="54"/>
        <end position="72"/>
    </location>
</feature>
<dbReference type="Pfam" id="PF01532">
    <property type="entry name" value="Glyco_hydro_47"/>
    <property type="match status" value="1"/>
</dbReference>
<dbReference type="GO" id="GO:0005509">
    <property type="term" value="F:calcium ion binding"/>
    <property type="evidence" value="ECO:0007669"/>
    <property type="project" value="InterPro"/>
</dbReference>
<dbReference type="SUPFAM" id="SSF48225">
    <property type="entry name" value="Seven-hairpin glycosidases"/>
    <property type="match status" value="1"/>
</dbReference>
<dbReference type="STRING" id="2903.R1C7L0"/>
<evidence type="ECO:0000256" key="6">
    <source>
        <dbReference type="PIRSR" id="PIRSR601382-2"/>
    </source>
</evidence>
<dbReference type="GeneID" id="19046228"/>
<dbReference type="GO" id="GO:0000139">
    <property type="term" value="C:Golgi membrane"/>
    <property type="evidence" value="ECO:0007669"/>
    <property type="project" value="TreeGrafter"/>
</dbReference>
<keyword evidence="5 7" id="KW-1015">Disulfide bond</keyword>
<feature type="binding site" evidence="6">
    <location>
        <position position="580"/>
    </location>
    <ligand>
        <name>Ca(2+)</name>
        <dbReference type="ChEBI" id="CHEBI:29108"/>
    </ligand>
</feature>
<proteinExistence type="inferred from homology"/>
<feature type="region of interest" description="Disordered" evidence="8">
    <location>
        <begin position="1"/>
        <end position="21"/>
    </location>
</feature>
<dbReference type="Pfam" id="PF07915">
    <property type="entry name" value="PRKCSH"/>
    <property type="match status" value="1"/>
</dbReference>
<comment type="similarity">
    <text evidence="3">Belongs to the glycosyl hydrolase 47 family.</text>
</comment>
<evidence type="ECO:0000313" key="10">
    <source>
        <dbReference type="EnsemblProtists" id="EOD18227"/>
    </source>
</evidence>
<reference evidence="10" key="2">
    <citation type="submission" date="2024-10" db="UniProtKB">
        <authorList>
            <consortium name="EnsemblProtists"/>
        </authorList>
    </citation>
    <scope>IDENTIFICATION</scope>
</reference>
<dbReference type="InterPro" id="IPR012913">
    <property type="entry name" value="OS9-like_dom"/>
</dbReference>
<reference evidence="11" key="1">
    <citation type="journal article" date="2013" name="Nature">
        <title>Pan genome of the phytoplankton Emiliania underpins its global distribution.</title>
        <authorList>
            <person name="Read B.A."/>
            <person name="Kegel J."/>
            <person name="Klute M.J."/>
            <person name="Kuo A."/>
            <person name="Lefebvre S.C."/>
            <person name="Maumus F."/>
            <person name="Mayer C."/>
            <person name="Miller J."/>
            <person name="Monier A."/>
            <person name="Salamov A."/>
            <person name="Young J."/>
            <person name="Aguilar M."/>
            <person name="Claverie J.M."/>
            <person name="Frickenhaus S."/>
            <person name="Gonzalez K."/>
            <person name="Herman E.K."/>
            <person name="Lin Y.C."/>
            <person name="Napier J."/>
            <person name="Ogata H."/>
            <person name="Sarno A.F."/>
            <person name="Shmutz J."/>
            <person name="Schroeder D."/>
            <person name="de Vargas C."/>
            <person name="Verret F."/>
            <person name="von Dassow P."/>
            <person name="Valentin K."/>
            <person name="Van de Peer Y."/>
            <person name="Wheeler G."/>
            <person name="Dacks J.B."/>
            <person name="Delwiche C.F."/>
            <person name="Dyhrman S.T."/>
            <person name="Glockner G."/>
            <person name="John U."/>
            <person name="Richards T."/>
            <person name="Worden A.Z."/>
            <person name="Zhang X."/>
            <person name="Grigoriev I.V."/>
            <person name="Allen A.E."/>
            <person name="Bidle K."/>
            <person name="Borodovsky M."/>
            <person name="Bowler C."/>
            <person name="Brownlee C."/>
            <person name="Cock J.M."/>
            <person name="Elias M."/>
            <person name="Gladyshev V.N."/>
            <person name="Groth M."/>
            <person name="Guda C."/>
            <person name="Hadaegh A."/>
            <person name="Iglesias-Rodriguez M.D."/>
            <person name="Jenkins J."/>
            <person name="Jones B.M."/>
            <person name="Lawson T."/>
            <person name="Leese F."/>
            <person name="Lindquist E."/>
            <person name="Lobanov A."/>
            <person name="Lomsadze A."/>
            <person name="Malik S.B."/>
            <person name="Marsh M.E."/>
            <person name="Mackinder L."/>
            <person name="Mock T."/>
            <person name="Mueller-Roeber B."/>
            <person name="Pagarete A."/>
            <person name="Parker M."/>
            <person name="Probert I."/>
            <person name="Quesneville H."/>
            <person name="Raines C."/>
            <person name="Rensing S.A."/>
            <person name="Riano-Pachon D.M."/>
            <person name="Richier S."/>
            <person name="Rokitta S."/>
            <person name="Shiraiwa Y."/>
            <person name="Soanes D.M."/>
            <person name="van der Giezen M."/>
            <person name="Wahlund T.M."/>
            <person name="Williams B."/>
            <person name="Wilson W."/>
            <person name="Wolfe G."/>
            <person name="Wurch L.L."/>
        </authorList>
    </citation>
    <scope>NUCLEOTIDE SEQUENCE</scope>
</reference>
<dbReference type="InterPro" id="IPR009011">
    <property type="entry name" value="Man6P_isomerase_rcpt-bd_dom_sf"/>
</dbReference>
<keyword evidence="4" id="KW-0378">Hydrolase</keyword>
<dbReference type="PaxDb" id="2903-EOD18227"/>
<evidence type="ECO:0000256" key="5">
    <source>
        <dbReference type="ARBA" id="ARBA00023157"/>
    </source>
</evidence>
<dbReference type="Proteomes" id="UP000013827">
    <property type="component" value="Unassembled WGS sequence"/>
</dbReference>
<dbReference type="InterPro" id="IPR001382">
    <property type="entry name" value="Glyco_hydro_47"/>
</dbReference>
<feature type="disulfide bond" evidence="7">
    <location>
        <begin position="427"/>
        <end position="458"/>
    </location>
</feature>
<evidence type="ECO:0000313" key="11">
    <source>
        <dbReference type="Proteomes" id="UP000013827"/>
    </source>
</evidence>
<feature type="domain" description="Protein OS9-like" evidence="9">
    <location>
        <begin position="103"/>
        <end position="139"/>
    </location>
</feature>
<dbReference type="InterPro" id="IPR012341">
    <property type="entry name" value="6hp_glycosidase-like_sf"/>
</dbReference>
<dbReference type="GO" id="GO:0004571">
    <property type="term" value="F:mannosyl-oligosaccharide 1,2-alpha-mannosidase activity"/>
    <property type="evidence" value="ECO:0007669"/>
    <property type="project" value="InterPro"/>
</dbReference>
<dbReference type="RefSeq" id="XP_005770656.1">
    <property type="nucleotide sequence ID" value="XM_005770599.1"/>
</dbReference>
<dbReference type="eggNOG" id="KOG2204">
    <property type="taxonomic scope" value="Eukaryota"/>
</dbReference>
<dbReference type="Gene3D" id="1.50.10.10">
    <property type="match status" value="1"/>
</dbReference>
<keyword evidence="6" id="KW-0479">Metal-binding</keyword>
<evidence type="ECO:0000259" key="9">
    <source>
        <dbReference type="Pfam" id="PF07915"/>
    </source>
</evidence>
<protein>
    <recommendedName>
        <fullName evidence="9">Protein OS9-like domain-containing protein</fullName>
    </recommendedName>
</protein>
<evidence type="ECO:0000256" key="7">
    <source>
        <dbReference type="PIRSR" id="PIRSR601382-3"/>
    </source>
</evidence>
<dbReference type="PANTHER" id="PTHR11742:SF6">
    <property type="entry name" value="MANNOSYL-OLIGOSACCHARIDE ALPHA-1,2-MANNOSIDASE IA-RELATED"/>
    <property type="match status" value="1"/>
</dbReference>
<feature type="compositionally biased region" description="Basic and acidic residues" evidence="8">
    <location>
        <begin position="8"/>
        <end position="21"/>
    </location>
</feature>
<dbReference type="InterPro" id="IPR050749">
    <property type="entry name" value="Glycosyl_Hydrolase_47"/>
</dbReference>
<evidence type="ECO:0000256" key="3">
    <source>
        <dbReference type="ARBA" id="ARBA00007658"/>
    </source>
</evidence>
<sequence>MITFFSMETRRQEEQREMQKELHRLRTDNLAKERKLIKLAERAESWRFDRGGESEDDAGGEFNEDEWSEESDEHPPGEDGTPYGAEALAPEEEALPAEKRAGCARLKEGWWVYEVCLGQHVRQFHAADAKAAFAENMLGMAPHACGAEEAGCHCMRLREDDAALSCHKAEEEYVRGDACPDRESTRSVTVKLVCREGEEAADSVLAEGALALVSVHEPETCRYEATVEAPAGFGGEEAGCGGGAARLGEGGKDWVGLGLTILDSLDVLWMANLTKEFAHGVEWTIPNWTGGSLLLAEVGTVQMEFFALAHHAGRPEFRERAQRAIDLLDSQGGGLTDGGRLWPIHIRPESGRPSGSTISWGAMGDSFYEYLLKTWLLTGKKHEQYKRMYLEAVKGMQRRLIIEEGGLTYLCEEKSGKLVRKMDHLVCFVPGTLALGAQHLPEQHDEHMALAAKLAETCHRMYTLTPTGLAPEFVKIVGGSMVAGANHNLLRPETIEAFFYLWRFTKDARYREWGWEIFSAFERHCRVPSGGYSGLKNVKLRGSAKDDTMQTFWLAESLKYFLLLFSDDSLLDLNTHVINTEAHPIKILPS</sequence>
<comment type="pathway">
    <text evidence="2">Protein modification; protein glycosylation.</text>
</comment>
<comment type="cofactor">
    <cofactor evidence="1 6">
        <name>Ca(2+)</name>
        <dbReference type="ChEBI" id="CHEBI:29108"/>
    </cofactor>
</comment>
<dbReference type="GO" id="GO:0005783">
    <property type="term" value="C:endoplasmic reticulum"/>
    <property type="evidence" value="ECO:0007669"/>
    <property type="project" value="TreeGrafter"/>
</dbReference>
<dbReference type="InterPro" id="IPR036026">
    <property type="entry name" value="Seven-hairpin_glycosidases"/>
</dbReference>
<dbReference type="Gene3D" id="2.70.130.10">
    <property type="entry name" value="Mannose-6-phosphate receptor binding domain"/>
    <property type="match status" value="1"/>
</dbReference>
<accession>A0A0D3J3Z2</accession>
<dbReference type="EnsemblProtists" id="EOD18227">
    <property type="protein sequence ID" value="EOD18227"/>
    <property type="gene ID" value="EMIHUDRAFT_447984"/>
</dbReference>
<organism evidence="10 11">
    <name type="scientific">Emiliania huxleyi (strain CCMP1516)</name>
    <dbReference type="NCBI Taxonomy" id="280463"/>
    <lineage>
        <taxon>Eukaryota</taxon>
        <taxon>Haptista</taxon>
        <taxon>Haptophyta</taxon>
        <taxon>Prymnesiophyceae</taxon>
        <taxon>Isochrysidales</taxon>
        <taxon>Noelaerhabdaceae</taxon>
        <taxon>Emiliania</taxon>
    </lineage>
</organism>
<evidence type="ECO:0000256" key="8">
    <source>
        <dbReference type="SAM" id="MobiDB-lite"/>
    </source>
</evidence>
<evidence type="ECO:0000256" key="2">
    <source>
        <dbReference type="ARBA" id="ARBA00004922"/>
    </source>
</evidence>